<reference evidence="8" key="1">
    <citation type="submission" date="2021-03" db="EMBL/GenBank/DDBJ databases">
        <authorList>
            <person name="Tran Van P."/>
        </authorList>
    </citation>
    <scope>NUCLEOTIDE SEQUENCE</scope>
</reference>
<protein>
    <recommendedName>
        <fullName evidence="2">kynurenine--oxoglutarate transaminase</fullName>
        <ecNumber evidence="2">2.6.1.7</ecNumber>
    </recommendedName>
</protein>
<evidence type="ECO:0000256" key="3">
    <source>
        <dbReference type="ARBA" id="ARBA00022576"/>
    </source>
</evidence>
<evidence type="ECO:0000256" key="1">
    <source>
        <dbReference type="ARBA" id="ARBA00001933"/>
    </source>
</evidence>
<sequence length="247" mass="27365">MLQVVTSRSCRQLVKLLPSFTAQTLTVPKACTSTMSGDKFNLPERYVGSEKSVWEQTRCYTGLWCYQPDSYSIPASCYRVEYIQLALEHSPLNLGQGFPDFAAPEYVTKGLAEVTTGDNVLLNQYTRGFGHPRLVNALSRLYSKLIGRQIDPLSEVIVTSGAYQALFNTIMGHTSPGDEVIIIEPFFDCYYPMVKAAGGVPRFIPLRPKKTSGSISSGDWVLDKDELTGLFNAKTKAIILNTPHNPL</sequence>
<proteinExistence type="predicted"/>
<comment type="pathway">
    <text evidence="6">Amino-acid degradation; L-kynurenine degradation; kynurenate from L-kynurenine: step 1/2.</text>
</comment>
<evidence type="ECO:0000256" key="4">
    <source>
        <dbReference type="ARBA" id="ARBA00022679"/>
    </source>
</evidence>
<evidence type="ECO:0000256" key="5">
    <source>
        <dbReference type="ARBA" id="ARBA00022898"/>
    </source>
</evidence>
<dbReference type="InterPro" id="IPR004839">
    <property type="entry name" value="Aminotransferase_I/II_large"/>
</dbReference>
<dbReference type="EMBL" id="CAJPIN010052407">
    <property type="protein sequence ID" value="CAG2066288.1"/>
    <property type="molecule type" value="Genomic_DNA"/>
</dbReference>
<dbReference type="SUPFAM" id="SSF53383">
    <property type="entry name" value="PLP-dependent transferases"/>
    <property type="match status" value="1"/>
</dbReference>
<feature type="non-terminal residue" evidence="8">
    <location>
        <position position="247"/>
    </location>
</feature>
<dbReference type="PANTHER" id="PTHR43807">
    <property type="entry name" value="FI04487P"/>
    <property type="match status" value="1"/>
</dbReference>
<dbReference type="InterPro" id="IPR015422">
    <property type="entry name" value="PyrdxlP-dep_Trfase_small"/>
</dbReference>
<dbReference type="Gene3D" id="3.40.640.10">
    <property type="entry name" value="Type I PLP-dependent aspartate aminotransferase-like (Major domain)"/>
    <property type="match status" value="1"/>
</dbReference>
<dbReference type="EC" id="2.6.1.7" evidence="2"/>
<evidence type="ECO:0000313" key="9">
    <source>
        <dbReference type="Proteomes" id="UP001153148"/>
    </source>
</evidence>
<organism evidence="8 9">
    <name type="scientific">Timema podura</name>
    <name type="common">Walking stick</name>
    <dbReference type="NCBI Taxonomy" id="61482"/>
    <lineage>
        <taxon>Eukaryota</taxon>
        <taxon>Metazoa</taxon>
        <taxon>Ecdysozoa</taxon>
        <taxon>Arthropoda</taxon>
        <taxon>Hexapoda</taxon>
        <taxon>Insecta</taxon>
        <taxon>Pterygota</taxon>
        <taxon>Neoptera</taxon>
        <taxon>Polyneoptera</taxon>
        <taxon>Phasmatodea</taxon>
        <taxon>Timematodea</taxon>
        <taxon>Timematoidea</taxon>
        <taxon>Timematidae</taxon>
        <taxon>Timema</taxon>
    </lineage>
</organism>
<gene>
    <name evidence="8" type="ORF">TPAB3V08_LOCUS13231</name>
</gene>
<keyword evidence="4" id="KW-0808">Transferase</keyword>
<dbReference type="CDD" id="cd00609">
    <property type="entry name" value="AAT_like"/>
    <property type="match status" value="1"/>
</dbReference>
<keyword evidence="5" id="KW-0663">Pyridoxal phosphate</keyword>
<dbReference type="PANTHER" id="PTHR43807:SF20">
    <property type="entry name" value="FI04487P"/>
    <property type="match status" value="1"/>
</dbReference>
<comment type="caution">
    <text evidence="8">The sequence shown here is derived from an EMBL/GenBank/DDBJ whole genome shotgun (WGS) entry which is preliminary data.</text>
</comment>
<dbReference type="InterPro" id="IPR015421">
    <property type="entry name" value="PyrdxlP-dep_Trfase_major"/>
</dbReference>
<evidence type="ECO:0000256" key="6">
    <source>
        <dbReference type="ARBA" id="ARBA00024016"/>
    </source>
</evidence>
<dbReference type="Proteomes" id="UP001153148">
    <property type="component" value="Unassembled WGS sequence"/>
</dbReference>
<comment type="cofactor">
    <cofactor evidence="1">
        <name>pyridoxal 5'-phosphate</name>
        <dbReference type="ChEBI" id="CHEBI:597326"/>
    </cofactor>
</comment>
<accession>A0ABN7PGN9</accession>
<evidence type="ECO:0000259" key="7">
    <source>
        <dbReference type="Pfam" id="PF00155"/>
    </source>
</evidence>
<evidence type="ECO:0000256" key="2">
    <source>
        <dbReference type="ARBA" id="ARBA00012751"/>
    </source>
</evidence>
<dbReference type="Pfam" id="PF00155">
    <property type="entry name" value="Aminotran_1_2"/>
    <property type="match status" value="1"/>
</dbReference>
<evidence type="ECO:0000313" key="8">
    <source>
        <dbReference type="EMBL" id="CAG2066288.1"/>
    </source>
</evidence>
<feature type="domain" description="Aminotransferase class I/classII large" evidence="7">
    <location>
        <begin position="92"/>
        <end position="246"/>
    </location>
</feature>
<dbReference type="InterPro" id="IPR015424">
    <property type="entry name" value="PyrdxlP-dep_Trfase"/>
</dbReference>
<keyword evidence="3" id="KW-0032">Aminotransferase</keyword>
<dbReference type="InterPro" id="IPR051326">
    <property type="entry name" value="Kynurenine-oxoglutarate_AT"/>
</dbReference>
<name>A0ABN7PGN9_TIMPD</name>
<keyword evidence="9" id="KW-1185">Reference proteome</keyword>
<dbReference type="Gene3D" id="3.90.1150.10">
    <property type="entry name" value="Aspartate Aminotransferase, domain 1"/>
    <property type="match status" value="1"/>
</dbReference>